<comment type="caution">
    <text evidence="2">The sequence shown here is derived from an EMBL/GenBank/DDBJ whole genome shotgun (WGS) entry which is preliminary data.</text>
</comment>
<evidence type="ECO:0000313" key="2">
    <source>
        <dbReference type="EMBL" id="KAG8193177.1"/>
    </source>
</evidence>
<gene>
    <name evidence="2" type="ORF">JTE90_005528</name>
</gene>
<keyword evidence="1" id="KW-1133">Transmembrane helix</keyword>
<protein>
    <submittedName>
        <fullName evidence="2">Uncharacterized protein</fullName>
    </submittedName>
</protein>
<proteinExistence type="predicted"/>
<reference evidence="2 3" key="1">
    <citation type="journal article" date="2022" name="Nat. Ecol. Evol.">
        <title>A masculinizing supergene underlies an exaggerated male reproductive morph in a spider.</title>
        <authorList>
            <person name="Hendrickx F."/>
            <person name="De Corte Z."/>
            <person name="Sonet G."/>
            <person name="Van Belleghem S.M."/>
            <person name="Kostlbacher S."/>
            <person name="Vangestel C."/>
        </authorList>
    </citation>
    <scope>NUCLEOTIDE SEQUENCE [LARGE SCALE GENOMIC DNA]</scope>
    <source>
        <strain evidence="2">W744_W776</strain>
    </source>
</reference>
<dbReference type="AlphaFoldDB" id="A0AAV6V9R2"/>
<evidence type="ECO:0000256" key="1">
    <source>
        <dbReference type="SAM" id="Phobius"/>
    </source>
</evidence>
<evidence type="ECO:0000313" key="3">
    <source>
        <dbReference type="Proteomes" id="UP000827092"/>
    </source>
</evidence>
<keyword evidence="3" id="KW-1185">Reference proteome</keyword>
<sequence length="152" mass="17471">MHPKHNTIFFDHEFRRGYSSQRQRPPPERRLALLLALVCGLASLVLVLVAFGYGDMQTCSFFLGVFIVLELTAIAITCRPVISQDSMFFRKPSELEQVTYFTTAYGSFNNMPTFSHHLPQFSLENRLPPMTPHKPVHLNNVESEKFQKDELP</sequence>
<feature type="transmembrane region" description="Helical" evidence="1">
    <location>
        <begin position="31"/>
        <end position="54"/>
    </location>
</feature>
<organism evidence="2 3">
    <name type="scientific">Oedothorax gibbosus</name>
    <dbReference type="NCBI Taxonomy" id="931172"/>
    <lineage>
        <taxon>Eukaryota</taxon>
        <taxon>Metazoa</taxon>
        <taxon>Ecdysozoa</taxon>
        <taxon>Arthropoda</taxon>
        <taxon>Chelicerata</taxon>
        <taxon>Arachnida</taxon>
        <taxon>Araneae</taxon>
        <taxon>Araneomorphae</taxon>
        <taxon>Entelegynae</taxon>
        <taxon>Araneoidea</taxon>
        <taxon>Linyphiidae</taxon>
        <taxon>Erigoninae</taxon>
        <taxon>Oedothorax</taxon>
    </lineage>
</organism>
<keyword evidence="1" id="KW-0812">Transmembrane</keyword>
<dbReference type="Proteomes" id="UP000827092">
    <property type="component" value="Unassembled WGS sequence"/>
</dbReference>
<feature type="transmembrane region" description="Helical" evidence="1">
    <location>
        <begin position="60"/>
        <end position="82"/>
    </location>
</feature>
<keyword evidence="1" id="KW-0472">Membrane</keyword>
<name>A0AAV6V9R2_9ARAC</name>
<accession>A0AAV6V9R2</accession>
<dbReference type="EMBL" id="JAFNEN010000127">
    <property type="protein sequence ID" value="KAG8193177.1"/>
    <property type="molecule type" value="Genomic_DNA"/>
</dbReference>